<comment type="caution">
    <text evidence="8">The sequence shown here is derived from an EMBL/GenBank/DDBJ whole genome shotgun (WGS) entry which is preliminary data.</text>
</comment>
<name>A0A7Z0I2V3_9RHOB</name>
<feature type="transmembrane region" description="Helical" evidence="7">
    <location>
        <begin position="318"/>
        <end position="338"/>
    </location>
</feature>
<keyword evidence="3" id="KW-1003">Cell membrane</keyword>
<feature type="transmembrane region" description="Helical" evidence="7">
    <location>
        <begin position="375"/>
        <end position="395"/>
    </location>
</feature>
<sequence length="493" mass="52945">MMLKAGLWAFAGKGGHQVVNFALVIILARLLTPEAFGIVAAAQVVLVLSQVVVQFGLGAALIQTDRLTRSMERTALTLMLGMALVMAGVIHLATPWLARLMTIPELVEVMPVMLLTFLLSAVTNPGMSLLMRDMRFKLLAAIDVGTFALLHAVIAVGLALAGWSYWAIILATLASTAAKAFIVWYLRPVWPILRMHREEVRGLLGFGSGVFLTQMGFALAQRVDNVVVANAFGAAALGLYSRAFNILDLANSLLGRAFRAVLFAGFSSKRRVGSSSKKAMQPVFLRAHAFAAFLILPISAASIVLAPELVMILLGSQWTQAVPILQVLAIGMYFRLGYKVSQAFNLSEGKVFASAWRSLLYAVLVGVLATSGSRFGLVGVGVGVLMALTIVFTLLTQLSLSVLQMSAIRLFAALSPFAAMGGISGAVAWQLAETMRGAETNGVLVVGVTVVVMAALYLLPLWLLRRLPIIHELLEAARSLRRVMGNRIEEQSN</sequence>
<gene>
    <name evidence="8" type="ORF">HUK65_16395</name>
</gene>
<feature type="transmembrane region" description="Helical" evidence="7">
    <location>
        <begin position="109"/>
        <end position="131"/>
    </location>
</feature>
<keyword evidence="4 7" id="KW-0812">Transmembrane</keyword>
<evidence type="ECO:0000256" key="3">
    <source>
        <dbReference type="ARBA" id="ARBA00022475"/>
    </source>
</evidence>
<dbReference type="RefSeq" id="WP_179907360.1">
    <property type="nucleotide sequence ID" value="NZ_JACBXS010000052.1"/>
</dbReference>
<feature type="transmembrane region" description="Helical" evidence="7">
    <location>
        <begin position="350"/>
        <end position="369"/>
    </location>
</feature>
<feature type="transmembrane region" description="Helical" evidence="7">
    <location>
        <begin position="74"/>
        <end position="97"/>
    </location>
</feature>
<accession>A0A7Z0I2V3</accession>
<evidence type="ECO:0000256" key="4">
    <source>
        <dbReference type="ARBA" id="ARBA00022692"/>
    </source>
</evidence>
<organism evidence="8 9">
    <name type="scientific">Rhabdonatronobacter sediminivivens</name>
    <dbReference type="NCBI Taxonomy" id="2743469"/>
    <lineage>
        <taxon>Bacteria</taxon>
        <taxon>Pseudomonadati</taxon>
        <taxon>Pseudomonadota</taxon>
        <taxon>Alphaproteobacteria</taxon>
        <taxon>Rhodobacterales</taxon>
        <taxon>Paracoccaceae</taxon>
        <taxon>Rhabdonatronobacter</taxon>
    </lineage>
</organism>
<evidence type="ECO:0000256" key="2">
    <source>
        <dbReference type="ARBA" id="ARBA00007430"/>
    </source>
</evidence>
<keyword evidence="5 7" id="KW-1133">Transmembrane helix</keyword>
<dbReference type="Pfam" id="PF13440">
    <property type="entry name" value="Polysacc_synt_3"/>
    <property type="match status" value="1"/>
</dbReference>
<evidence type="ECO:0000256" key="1">
    <source>
        <dbReference type="ARBA" id="ARBA00004651"/>
    </source>
</evidence>
<feature type="transmembrane region" description="Helical" evidence="7">
    <location>
        <begin position="165"/>
        <end position="186"/>
    </location>
</feature>
<keyword evidence="6 7" id="KW-0472">Membrane</keyword>
<comment type="subcellular location">
    <subcellularLocation>
        <location evidence="1">Cell membrane</location>
        <topology evidence="1">Multi-pass membrane protein</topology>
    </subcellularLocation>
</comment>
<dbReference type="AlphaFoldDB" id="A0A7Z0I2V3"/>
<dbReference type="GO" id="GO:0005886">
    <property type="term" value="C:plasma membrane"/>
    <property type="evidence" value="ECO:0007669"/>
    <property type="project" value="UniProtKB-SubCell"/>
</dbReference>
<dbReference type="EMBL" id="JACBXS010000052">
    <property type="protein sequence ID" value="NYS26567.1"/>
    <property type="molecule type" value="Genomic_DNA"/>
</dbReference>
<dbReference type="Proteomes" id="UP000529417">
    <property type="component" value="Unassembled WGS sequence"/>
</dbReference>
<feature type="transmembrane region" description="Helical" evidence="7">
    <location>
        <begin position="443"/>
        <end position="464"/>
    </location>
</feature>
<proteinExistence type="inferred from homology"/>
<feature type="transmembrane region" description="Helical" evidence="7">
    <location>
        <begin position="36"/>
        <end position="62"/>
    </location>
</feature>
<feature type="transmembrane region" description="Helical" evidence="7">
    <location>
        <begin position="138"/>
        <end position="159"/>
    </location>
</feature>
<evidence type="ECO:0000313" key="9">
    <source>
        <dbReference type="Proteomes" id="UP000529417"/>
    </source>
</evidence>
<dbReference type="PANTHER" id="PTHR30250:SF10">
    <property type="entry name" value="LIPOPOLYSACCHARIDE BIOSYNTHESIS PROTEIN WZXC"/>
    <property type="match status" value="1"/>
</dbReference>
<evidence type="ECO:0000313" key="8">
    <source>
        <dbReference type="EMBL" id="NYS26567.1"/>
    </source>
</evidence>
<reference evidence="8 9" key="1">
    <citation type="journal article" date="2000" name="Arch. Microbiol.">
        <title>Rhodobaca bogoriensis gen. nov. and sp. nov., an alkaliphilic purple nonsulfur bacterium from African Rift Valley soda lakes.</title>
        <authorList>
            <person name="Milford A.D."/>
            <person name="Achenbach L.A."/>
            <person name="Jung D.O."/>
            <person name="Madigan M.T."/>
        </authorList>
    </citation>
    <scope>NUCLEOTIDE SEQUENCE [LARGE SCALE GENOMIC DNA]</scope>
    <source>
        <strain evidence="8 9">2376</strain>
    </source>
</reference>
<evidence type="ECO:0000256" key="5">
    <source>
        <dbReference type="ARBA" id="ARBA00022989"/>
    </source>
</evidence>
<dbReference type="InterPro" id="IPR050833">
    <property type="entry name" value="Poly_Biosynth_Transport"/>
</dbReference>
<feature type="transmembrane region" description="Helical" evidence="7">
    <location>
        <begin position="283"/>
        <end position="306"/>
    </location>
</feature>
<protein>
    <submittedName>
        <fullName evidence="8">Oligosaccharide flippase family protein</fullName>
    </submittedName>
</protein>
<comment type="similarity">
    <text evidence="2">Belongs to the polysaccharide synthase family.</text>
</comment>
<keyword evidence="9" id="KW-1185">Reference proteome</keyword>
<dbReference type="PANTHER" id="PTHR30250">
    <property type="entry name" value="PST FAMILY PREDICTED COLANIC ACID TRANSPORTER"/>
    <property type="match status" value="1"/>
</dbReference>
<evidence type="ECO:0000256" key="7">
    <source>
        <dbReference type="SAM" id="Phobius"/>
    </source>
</evidence>
<feature type="transmembrane region" description="Helical" evidence="7">
    <location>
        <begin position="407"/>
        <end position="431"/>
    </location>
</feature>
<evidence type="ECO:0000256" key="6">
    <source>
        <dbReference type="ARBA" id="ARBA00023136"/>
    </source>
</evidence>
<feature type="transmembrane region" description="Helical" evidence="7">
    <location>
        <begin position="7"/>
        <end position="30"/>
    </location>
</feature>